<dbReference type="Gene3D" id="3.40.720.10">
    <property type="entry name" value="Alkaline Phosphatase, subunit A"/>
    <property type="match status" value="2"/>
</dbReference>
<dbReference type="InterPro" id="IPR017850">
    <property type="entry name" value="Alkaline_phosphatase_core_sf"/>
</dbReference>
<dbReference type="PANTHER" id="PTHR10151:SF120">
    <property type="entry name" value="BIS(5'-ADENOSYL)-TRIPHOSPHATASE"/>
    <property type="match status" value="1"/>
</dbReference>
<evidence type="ECO:0000313" key="1">
    <source>
        <dbReference type="EMBL" id="MFC0393050.1"/>
    </source>
</evidence>
<proteinExistence type="predicted"/>
<dbReference type="InterPro" id="IPR002591">
    <property type="entry name" value="Phosphodiest/P_Trfase"/>
</dbReference>
<dbReference type="PANTHER" id="PTHR10151">
    <property type="entry name" value="ECTONUCLEOTIDE PYROPHOSPHATASE/PHOSPHODIESTERASE"/>
    <property type="match status" value="1"/>
</dbReference>
<reference evidence="1 2" key="1">
    <citation type="submission" date="2024-09" db="EMBL/GenBank/DDBJ databases">
        <authorList>
            <person name="Sun Q."/>
            <person name="Mori K."/>
        </authorList>
    </citation>
    <scope>NUCLEOTIDE SEQUENCE [LARGE SCALE GENOMIC DNA]</scope>
    <source>
        <strain evidence="1 2">CCM 4839</strain>
    </source>
</reference>
<keyword evidence="2" id="KW-1185">Reference proteome</keyword>
<dbReference type="EMBL" id="JBHLVF010000028">
    <property type="protein sequence ID" value="MFC0393050.1"/>
    <property type="molecule type" value="Genomic_DNA"/>
</dbReference>
<name>A0ABV6JAY7_9BACL</name>
<comment type="caution">
    <text evidence="1">The sequence shown here is derived from an EMBL/GenBank/DDBJ whole genome shotgun (WGS) entry which is preliminary data.</text>
</comment>
<dbReference type="RefSeq" id="WP_204818961.1">
    <property type="nucleotide sequence ID" value="NZ_JANHOF010000016.1"/>
</dbReference>
<organism evidence="1 2">
    <name type="scientific">Paenibacillus mendelii</name>
    <dbReference type="NCBI Taxonomy" id="206163"/>
    <lineage>
        <taxon>Bacteria</taxon>
        <taxon>Bacillati</taxon>
        <taxon>Bacillota</taxon>
        <taxon>Bacilli</taxon>
        <taxon>Bacillales</taxon>
        <taxon>Paenibacillaceae</taxon>
        <taxon>Paenibacillus</taxon>
    </lineage>
</organism>
<sequence>MKGLARRVIIFGLDGAGSMVSQTNTPNMDRVLADGFVSYSAQTVMPTISGECWGSMFHSVVPEKHGLTNERAEKDKYPLDSPYPSFMRVVKEHDPSCKIGSFCSWLPINDGIIEEGIATHRNTLSGDSYLVGDVKEFVSSNPDFAILYMHFDDIDGAGHRYGYSTAPYLEVITKTDEQIGEIIDHLKREQLYEDSFIIFLTDHGGGGAVPTSHGSDHPLDMTIFWGCSGPGVSSSAQVDSTINIQDTAPVVLHALGIAAPETWTGKIPVGLFQD</sequence>
<protein>
    <submittedName>
        <fullName evidence="1">Alkaline phosphatase family protein</fullName>
    </submittedName>
</protein>
<dbReference type="SUPFAM" id="SSF53649">
    <property type="entry name" value="Alkaline phosphatase-like"/>
    <property type="match status" value="1"/>
</dbReference>
<gene>
    <name evidence="1" type="ORF">ACFFJ8_16915</name>
</gene>
<accession>A0ABV6JAY7</accession>
<evidence type="ECO:0000313" key="2">
    <source>
        <dbReference type="Proteomes" id="UP001589818"/>
    </source>
</evidence>
<dbReference type="Pfam" id="PF01663">
    <property type="entry name" value="Phosphodiest"/>
    <property type="match status" value="1"/>
</dbReference>
<dbReference type="Proteomes" id="UP001589818">
    <property type="component" value="Unassembled WGS sequence"/>
</dbReference>